<comment type="caution">
    <text evidence="3">The sequence shown here is derived from an EMBL/GenBank/DDBJ whole genome shotgun (WGS) entry which is preliminary data.</text>
</comment>
<evidence type="ECO:0000313" key="4">
    <source>
        <dbReference type="Proteomes" id="UP001222325"/>
    </source>
</evidence>
<dbReference type="InterPro" id="IPR051606">
    <property type="entry name" value="Polyketide_Oxido-like"/>
</dbReference>
<comment type="similarity">
    <text evidence="1">Belongs to the avfA family.</text>
</comment>
<feature type="domain" description="NAD(P)-binding" evidence="2">
    <location>
        <begin position="7"/>
        <end position="192"/>
    </location>
</feature>
<dbReference type="EMBL" id="JARJCN010000003">
    <property type="protein sequence ID" value="KAJ7102310.1"/>
    <property type="molecule type" value="Genomic_DNA"/>
</dbReference>
<keyword evidence="4" id="KW-1185">Reference proteome</keyword>
<protein>
    <submittedName>
        <fullName evidence="3">NAD-binding protein</fullName>
    </submittedName>
</protein>
<gene>
    <name evidence="3" type="ORF">B0H15DRAFT_919531</name>
</gene>
<dbReference type="PANTHER" id="PTHR43355:SF2">
    <property type="entry name" value="FLAVIN REDUCTASE (NADPH)"/>
    <property type="match status" value="1"/>
</dbReference>
<dbReference type="SUPFAM" id="SSF51735">
    <property type="entry name" value="NAD(P)-binding Rossmann-fold domains"/>
    <property type="match status" value="1"/>
</dbReference>
<evidence type="ECO:0000259" key="2">
    <source>
        <dbReference type="Pfam" id="PF13460"/>
    </source>
</evidence>
<dbReference type="AlphaFoldDB" id="A0AAD6UGZ4"/>
<dbReference type="Proteomes" id="UP001222325">
    <property type="component" value="Unassembled WGS sequence"/>
</dbReference>
<dbReference type="GO" id="GO:0016646">
    <property type="term" value="F:oxidoreductase activity, acting on the CH-NH group of donors, NAD or NADP as acceptor"/>
    <property type="evidence" value="ECO:0007669"/>
    <property type="project" value="TreeGrafter"/>
</dbReference>
<proteinExistence type="inferred from homology"/>
<dbReference type="InterPro" id="IPR016040">
    <property type="entry name" value="NAD(P)-bd_dom"/>
</dbReference>
<dbReference type="Pfam" id="PF13460">
    <property type="entry name" value="NAD_binding_10"/>
    <property type="match status" value="1"/>
</dbReference>
<evidence type="ECO:0000256" key="1">
    <source>
        <dbReference type="ARBA" id="ARBA00038376"/>
    </source>
</evidence>
<reference evidence="3" key="1">
    <citation type="submission" date="2023-03" db="EMBL/GenBank/DDBJ databases">
        <title>Massive genome expansion in bonnet fungi (Mycena s.s.) driven by repeated elements and novel gene families across ecological guilds.</title>
        <authorList>
            <consortium name="Lawrence Berkeley National Laboratory"/>
            <person name="Harder C.B."/>
            <person name="Miyauchi S."/>
            <person name="Viragh M."/>
            <person name="Kuo A."/>
            <person name="Thoen E."/>
            <person name="Andreopoulos B."/>
            <person name="Lu D."/>
            <person name="Skrede I."/>
            <person name="Drula E."/>
            <person name="Henrissat B."/>
            <person name="Morin E."/>
            <person name="Kohler A."/>
            <person name="Barry K."/>
            <person name="LaButti K."/>
            <person name="Morin E."/>
            <person name="Salamov A."/>
            <person name="Lipzen A."/>
            <person name="Mereny Z."/>
            <person name="Hegedus B."/>
            <person name="Baldrian P."/>
            <person name="Stursova M."/>
            <person name="Weitz H."/>
            <person name="Taylor A."/>
            <person name="Grigoriev I.V."/>
            <person name="Nagy L.G."/>
            <person name="Martin F."/>
            <person name="Kauserud H."/>
        </authorList>
    </citation>
    <scope>NUCLEOTIDE SEQUENCE</scope>
    <source>
        <strain evidence="3">CBHHK173m</strain>
    </source>
</reference>
<accession>A0AAD6UGZ4</accession>
<evidence type="ECO:0000313" key="3">
    <source>
        <dbReference type="EMBL" id="KAJ7102310.1"/>
    </source>
</evidence>
<dbReference type="Gene3D" id="3.40.50.720">
    <property type="entry name" value="NAD(P)-binding Rossmann-like Domain"/>
    <property type="match status" value="1"/>
</dbReference>
<dbReference type="InterPro" id="IPR036291">
    <property type="entry name" value="NAD(P)-bd_dom_sf"/>
</dbReference>
<organism evidence="3 4">
    <name type="scientific">Mycena belliarum</name>
    <dbReference type="NCBI Taxonomy" id="1033014"/>
    <lineage>
        <taxon>Eukaryota</taxon>
        <taxon>Fungi</taxon>
        <taxon>Dikarya</taxon>
        <taxon>Basidiomycota</taxon>
        <taxon>Agaricomycotina</taxon>
        <taxon>Agaricomycetes</taxon>
        <taxon>Agaricomycetidae</taxon>
        <taxon>Agaricales</taxon>
        <taxon>Marasmiineae</taxon>
        <taxon>Mycenaceae</taxon>
        <taxon>Mycena</taxon>
    </lineage>
</organism>
<name>A0AAD6UGZ4_9AGAR</name>
<sequence length="208" mass="22575">MRVLIFGSTGPTGILLVREVLSALQGCLAVLYVRAPDKLPDDLRTSPSCIVVDGQLDDIDSLSKAMEGVDLVLSALGPSQFSQPPETMHQHKVTRLIALGTASVEAKEDKFNLAYSLMVKSVMISMRNAYKDIRALAAVIQESGLESWTIVRVPILSNDTSREVIAGYIGDGKTQNHVLLTRIGFAAFVVGEIAKREWSQKVPLLVSP</sequence>
<dbReference type="PANTHER" id="PTHR43355">
    <property type="entry name" value="FLAVIN REDUCTASE (NADPH)"/>
    <property type="match status" value="1"/>
</dbReference>